<dbReference type="OrthoDB" id="92272at2"/>
<protein>
    <submittedName>
        <fullName evidence="4">Phospholipase</fullName>
    </submittedName>
</protein>
<feature type="domain" description="Phospholipase D-like" evidence="3">
    <location>
        <begin position="332"/>
        <end position="469"/>
    </location>
</feature>
<evidence type="ECO:0000259" key="3">
    <source>
        <dbReference type="Pfam" id="PF13091"/>
    </source>
</evidence>
<reference evidence="4 5" key="1">
    <citation type="submission" date="2018-12" db="EMBL/GenBank/DDBJ databases">
        <authorList>
            <person name="Sun L."/>
            <person name="Chen Z."/>
        </authorList>
    </citation>
    <scope>NUCLEOTIDE SEQUENCE [LARGE SCALE GENOMIC DNA]</scope>
    <source>
        <strain evidence="4 5">3-5-3</strain>
    </source>
</reference>
<dbReference type="SUPFAM" id="SSF56024">
    <property type="entry name" value="Phospholipase D/nuclease"/>
    <property type="match status" value="2"/>
</dbReference>
<feature type="compositionally biased region" description="Low complexity" evidence="1">
    <location>
        <begin position="287"/>
        <end position="303"/>
    </location>
</feature>
<name>A0A433XGS7_9BACL</name>
<feature type="transmembrane region" description="Helical" evidence="2">
    <location>
        <begin position="20"/>
        <end position="40"/>
    </location>
</feature>
<dbReference type="Proteomes" id="UP000272464">
    <property type="component" value="Unassembled WGS sequence"/>
</dbReference>
<dbReference type="CDD" id="cd09130">
    <property type="entry name" value="PLDc_unchar2_2"/>
    <property type="match status" value="1"/>
</dbReference>
<comment type="caution">
    <text evidence="4">The sequence shown here is derived from an EMBL/GenBank/DDBJ whole genome shotgun (WGS) entry which is preliminary data.</text>
</comment>
<dbReference type="AlphaFoldDB" id="A0A433XGS7"/>
<sequence>MASLFKQHTTPPRRSGKRRVLKGIFIAFCVLILWLTAVMIHQTHKPLPAGTSYESPLYSVDHVDFLYDLTYPDGKGGFHQERHIFDRMLQMIGEAREYVVLDLFLFNDYVHKGQSYPDVSGEMTRRLLAQKQKYPKLQIVFVTDEINTNYDSAPNPLLEQLKQAGAQVIITDVNPLRDSTPAYSAVWRTFFQWFGQSGTGWIPNLMASNAPDITARSYLKLLNVKANHRKVLATENSALISSGNVHNASVFHSNIAFEVRGQITRDILVSEQAVADFSGGGTLPKWSASSSSARASSKPAGSSEAASAPLKVRYLTEGKIYKYLLNSIKDTAKGDTLWMGMFYLADTQVMKELVEAGHRGVQIRLILDPNQNAFGQEKIGLPNRPVAEELLERSGQNMQIRWYNTTKEQYHTKLLYIAKATGPSIIMGGSANFTARNLDDLNLENDLWIAAPKGSRLTQDLDQYFGRIWYNEGAEFSLDFSAYHERSVWFKDVLYRLQKILGFTTY</sequence>
<evidence type="ECO:0000256" key="1">
    <source>
        <dbReference type="SAM" id="MobiDB-lite"/>
    </source>
</evidence>
<keyword evidence="2" id="KW-1133">Transmembrane helix</keyword>
<dbReference type="Gene3D" id="3.30.870.10">
    <property type="entry name" value="Endonuclease Chain A"/>
    <property type="match status" value="2"/>
</dbReference>
<accession>A0A433XGS7</accession>
<feature type="region of interest" description="Disordered" evidence="1">
    <location>
        <begin position="283"/>
        <end position="303"/>
    </location>
</feature>
<keyword evidence="5" id="KW-1185">Reference proteome</keyword>
<dbReference type="CDD" id="cd09129">
    <property type="entry name" value="PLDc_unchar2_1"/>
    <property type="match status" value="1"/>
</dbReference>
<evidence type="ECO:0000313" key="4">
    <source>
        <dbReference type="EMBL" id="RUT33331.1"/>
    </source>
</evidence>
<evidence type="ECO:0000313" key="5">
    <source>
        <dbReference type="Proteomes" id="UP000272464"/>
    </source>
</evidence>
<dbReference type="EMBL" id="RZNX01000002">
    <property type="protein sequence ID" value="RUT33331.1"/>
    <property type="molecule type" value="Genomic_DNA"/>
</dbReference>
<dbReference type="Pfam" id="PF13091">
    <property type="entry name" value="PLDc_2"/>
    <property type="match status" value="1"/>
</dbReference>
<keyword evidence="2" id="KW-0472">Membrane</keyword>
<evidence type="ECO:0000256" key="2">
    <source>
        <dbReference type="SAM" id="Phobius"/>
    </source>
</evidence>
<dbReference type="RefSeq" id="WP_127198446.1">
    <property type="nucleotide sequence ID" value="NZ_RZNX01000002.1"/>
</dbReference>
<dbReference type="InterPro" id="IPR025202">
    <property type="entry name" value="PLD-like_dom"/>
</dbReference>
<gene>
    <name evidence="4" type="ORF">EJP77_06690</name>
</gene>
<keyword evidence="2" id="KW-0812">Transmembrane</keyword>
<proteinExistence type="predicted"/>
<organism evidence="4 5">
    <name type="scientific">Paenibacillus zeisoli</name>
    <dbReference type="NCBI Taxonomy" id="2496267"/>
    <lineage>
        <taxon>Bacteria</taxon>
        <taxon>Bacillati</taxon>
        <taxon>Bacillota</taxon>
        <taxon>Bacilli</taxon>
        <taxon>Bacillales</taxon>
        <taxon>Paenibacillaceae</taxon>
        <taxon>Paenibacillus</taxon>
    </lineage>
</organism>